<dbReference type="EMBL" id="CP011853">
    <property type="protein sequence ID" value="ALG86269.1"/>
    <property type="molecule type" value="Genomic_DNA"/>
</dbReference>
<gene>
    <name evidence="3" type="ORF">ACH46_19480</name>
</gene>
<dbReference type="RefSeq" id="WP_062394428.1">
    <property type="nucleotide sequence ID" value="NZ_CP011853.1"/>
</dbReference>
<name>A0A0N9NCR4_9ACTN</name>
<dbReference type="PATRIC" id="fig|1136941.3.peg.3988"/>
<keyword evidence="2" id="KW-1133">Transmembrane helix</keyword>
<evidence type="ECO:0000313" key="3">
    <source>
        <dbReference type="EMBL" id="ALG86269.1"/>
    </source>
</evidence>
<dbReference type="Proteomes" id="UP000063789">
    <property type="component" value="Chromosome"/>
</dbReference>
<protein>
    <submittedName>
        <fullName evidence="3">Uncharacterized protein</fullName>
    </submittedName>
</protein>
<feature type="region of interest" description="Disordered" evidence="1">
    <location>
        <begin position="253"/>
        <end position="273"/>
    </location>
</feature>
<feature type="transmembrane region" description="Helical" evidence="2">
    <location>
        <begin position="278"/>
        <end position="296"/>
    </location>
</feature>
<accession>A0A0N9NCR4</accession>
<reference evidence="3 4" key="2">
    <citation type="journal article" date="2017" name="Int. J. Syst. Evol. Microbiol.">
        <title>Gordonia phthalatica sp. nov., a di-n-butyl phthalate-degrading bacterium isolated from activated sludge.</title>
        <authorList>
            <person name="Jin D."/>
            <person name="Kong X."/>
            <person name="Jia M."/>
            <person name="Yu X."/>
            <person name="Wang X."/>
            <person name="Zhuang X."/>
            <person name="Deng Y."/>
            <person name="Bai Z."/>
        </authorList>
    </citation>
    <scope>NUCLEOTIDE SEQUENCE [LARGE SCALE GENOMIC DNA]</scope>
    <source>
        <strain evidence="3 4">QH-11</strain>
    </source>
</reference>
<organism evidence="3 4">
    <name type="scientific">Gordonia phthalatica</name>
    <dbReference type="NCBI Taxonomy" id="1136941"/>
    <lineage>
        <taxon>Bacteria</taxon>
        <taxon>Bacillati</taxon>
        <taxon>Actinomycetota</taxon>
        <taxon>Actinomycetes</taxon>
        <taxon>Mycobacteriales</taxon>
        <taxon>Gordoniaceae</taxon>
        <taxon>Gordonia</taxon>
    </lineage>
</organism>
<evidence type="ECO:0000256" key="1">
    <source>
        <dbReference type="SAM" id="MobiDB-lite"/>
    </source>
</evidence>
<feature type="region of interest" description="Disordered" evidence="1">
    <location>
        <begin position="146"/>
        <end position="165"/>
    </location>
</feature>
<dbReference type="OrthoDB" id="4373699at2"/>
<evidence type="ECO:0000256" key="2">
    <source>
        <dbReference type="SAM" id="Phobius"/>
    </source>
</evidence>
<keyword evidence="2" id="KW-0812">Transmembrane</keyword>
<proteinExistence type="predicted"/>
<keyword evidence="4" id="KW-1185">Reference proteome</keyword>
<dbReference type="AlphaFoldDB" id="A0A0N9NCR4"/>
<feature type="transmembrane region" description="Helical" evidence="2">
    <location>
        <begin position="302"/>
        <end position="325"/>
    </location>
</feature>
<keyword evidence="2" id="KW-0472">Membrane</keyword>
<sequence length="383" mass="39487">MTPAAQPPTLLIAGTAGAEPGRLARALCGGGWAGSIVVIGAPADIGRLAVRPNRALLALDMSMPADEEEDRLLEAFAAAGLPTALVACCVDAFPAWPRTLAASRRRLDPDRRLAVFATAAALADEPDVASGIPELAAWCAAGPDPTSVPTVPTQPPTVSGRPTGSATAIVRADRLAGLRAGIVAARAEAASSTRAALAEVHRHASTAGAADTFTEWLPAVLDGVEQRSRALFLQRLAQVRAAALCGLGTVGQLPSPDSTAGGDPPMPPPRRRAGPEDLMVLLVGASMGFGIGRMIVAPSLAWAGFGAAGTVLSIITGLLLALWVVSARREASVRAGVDRWAVESIAHRRAAVEHWIGVHAGASEAHVSREIWNRTRPSRVGEK</sequence>
<reference evidence="4" key="1">
    <citation type="submission" date="2015-06" db="EMBL/GenBank/DDBJ databases">
        <title>Complete genome sequence and metabolic analysis of phthalate degradation pathway in Gordonia sp. QH-11.</title>
        <authorList>
            <person name="Jin D."/>
            <person name="Kong X."/>
            <person name="Bai Z."/>
        </authorList>
    </citation>
    <scope>NUCLEOTIDE SEQUENCE [LARGE SCALE GENOMIC DNA]</scope>
    <source>
        <strain evidence="4">QH-11</strain>
    </source>
</reference>
<dbReference type="STRING" id="1136941.ACH46_19480"/>
<evidence type="ECO:0000313" key="4">
    <source>
        <dbReference type="Proteomes" id="UP000063789"/>
    </source>
</evidence>
<dbReference type="KEGG" id="goq:ACH46_19480"/>